<accession>X8E5N0</accession>
<comment type="caution">
    <text evidence="2">The sequence shown here is derived from an EMBL/GenBank/DDBJ whole genome shotgun (WGS) entry which is preliminary data.</text>
</comment>
<feature type="region of interest" description="Disordered" evidence="1">
    <location>
        <begin position="151"/>
        <end position="170"/>
    </location>
</feature>
<keyword evidence="2" id="KW-0560">Oxidoreductase</keyword>
<evidence type="ECO:0000256" key="1">
    <source>
        <dbReference type="SAM" id="MobiDB-lite"/>
    </source>
</evidence>
<protein>
    <submittedName>
        <fullName evidence="2">Linear gramicidin synthetase subunit D domain protein</fullName>
        <ecNumber evidence="2">1.-.-.-</ecNumber>
    </submittedName>
</protein>
<organism evidence="2">
    <name type="scientific">Mycobacterium xenopi 4042</name>
    <dbReference type="NCBI Taxonomy" id="1299334"/>
    <lineage>
        <taxon>Bacteria</taxon>
        <taxon>Bacillati</taxon>
        <taxon>Actinomycetota</taxon>
        <taxon>Actinomycetes</taxon>
        <taxon>Mycobacteriales</taxon>
        <taxon>Mycobacteriaceae</taxon>
        <taxon>Mycobacterium</taxon>
    </lineage>
</organism>
<name>X8E5N0_MYCXE</name>
<dbReference type="PATRIC" id="fig|1299334.3.peg.546"/>
<proteinExistence type="predicted"/>
<dbReference type="EC" id="1.-.-.-" evidence="2"/>
<sequence length="170" mass="18344">MVLDALPLTVNGKLDTPALPPRNTVTPTTTGPDRRGRGDPGRIYAEMLGLQAGRVDDSFFDLAATASCRCRWRRAPVPRLCEAARCFRRADRGPAGSGGSGGRGGRWRVDEGIGQLRPPRSCAGCAAWAARSSSSTRRWWCRRRRGHRHRRRGGVAGVAGPARDVAGTGR</sequence>
<reference evidence="2" key="1">
    <citation type="submission" date="2014-01" db="EMBL/GenBank/DDBJ databases">
        <authorList>
            <person name="Brown-Elliot B."/>
            <person name="Wallace R."/>
            <person name="Lenaerts A."/>
            <person name="Ordway D."/>
            <person name="DeGroote M.A."/>
            <person name="Parker T."/>
            <person name="Sizemore C."/>
            <person name="Tallon L.J."/>
            <person name="Sadzewicz L.K."/>
            <person name="Sengamalay N."/>
            <person name="Fraser C.M."/>
            <person name="Hine E."/>
            <person name="Shefchek K.A."/>
            <person name="Das S.P."/>
            <person name="Tettelin H."/>
        </authorList>
    </citation>
    <scope>NUCLEOTIDE SEQUENCE [LARGE SCALE GENOMIC DNA]</scope>
    <source>
        <strain evidence="2">4042</strain>
    </source>
</reference>
<dbReference type="GO" id="GO:0016491">
    <property type="term" value="F:oxidoreductase activity"/>
    <property type="evidence" value="ECO:0007669"/>
    <property type="project" value="UniProtKB-KW"/>
</dbReference>
<evidence type="ECO:0000313" key="2">
    <source>
        <dbReference type="EMBL" id="EUA76212.1"/>
    </source>
</evidence>
<dbReference type="AlphaFoldDB" id="X8E5N0"/>
<gene>
    <name evidence="2" type="ORF">I553_9171</name>
</gene>
<feature type="compositionally biased region" description="Low complexity" evidence="1">
    <location>
        <begin position="21"/>
        <end position="31"/>
    </location>
</feature>
<dbReference type="EMBL" id="JAOB01000008">
    <property type="protein sequence ID" value="EUA76212.1"/>
    <property type="molecule type" value="Genomic_DNA"/>
</dbReference>
<feature type="compositionally biased region" description="Low complexity" evidence="1">
    <location>
        <begin position="158"/>
        <end position="170"/>
    </location>
</feature>
<feature type="region of interest" description="Disordered" evidence="1">
    <location>
        <begin position="1"/>
        <end position="41"/>
    </location>
</feature>